<dbReference type="EMBL" id="FSRM01000001">
    <property type="protein sequence ID" value="SIN83001.1"/>
    <property type="molecule type" value="Genomic_DNA"/>
</dbReference>
<proteinExistence type="predicted"/>
<protein>
    <submittedName>
        <fullName evidence="1">Uncharacterized protein</fullName>
    </submittedName>
</protein>
<organism evidence="1 2">
    <name type="scientific">Paraburkholderia phenazinium</name>
    <dbReference type="NCBI Taxonomy" id="60549"/>
    <lineage>
        <taxon>Bacteria</taxon>
        <taxon>Pseudomonadati</taxon>
        <taxon>Pseudomonadota</taxon>
        <taxon>Betaproteobacteria</taxon>
        <taxon>Burkholderiales</taxon>
        <taxon>Burkholderiaceae</taxon>
        <taxon>Paraburkholderia</taxon>
    </lineage>
</organism>
<reference evidence="1 2" key="1">
    <citation type="submission" date="2016-11" db="EMBL/GenBank/DDBJ databases">
        <authorList>
            <person name="Jaros S."/>
            <person name="Januszkiewicz K."/>
            <person name="Wedrychowicz H."/>
        </authorList>
    </citation>
    <scope>NUCLEOTIDE SEQUENCE [LARGE SCALE GENOMIC DNA]</scope>
    <source>
        <strain evidence="1 2">GAS86</strain>
    </source>
</reference>
<evidence type="ECO:0000313" key="1">
    <source>
        <dbReference type="EMBL" id="SIN83001.1"/>
    </source>
</evidence>
<dbReference type="Proteomes" id="UP000184693">
    <property type="component" value="Unassembled WGS sequence"/>
</dbReference>
<accession>A0A1N6EJ68</accession>
<evidence type="ECO:0000313" key="2">
    <source>
        <dbReference type="Proteomes" id="UP000184693"/>
    </source>
</evidence>
<dbReference type="AlphaFoldDB" id="A0A1N6EJ68"/>
<sequence length="40" mass="4539">MTLMEMLVRPMDWSLMGPVHRPGRLGITRYSFLGGAARPH</sequence>
<gene>
    <name evidence="1" type="ORF">SAMN05444168_0700</name>
</gene>
<name>A0A1N6EJ68_9BURK</name>